<comment type="caution">
    <text evidence="2">The sequence shown here is derived from an EMBL/GenBank/DDBJ whole genome shotgun (WGS) entry which is preliminary data.</text>
</comment>
<proteinExistence type="predicted"/>
<feature type="compositionally biased region" description="Basic and acidic residues" evidence="1">
    <location>
        <begin position="138"/>
        <end position="154"/>
    </location>
</feature>
<protein>
    <submittedName>
        <fullName evidence="2">Uncharacterized protein</fullName>
    </submittedName>
</protein>
<reference evidence="2" key="1">
    <citation type="submission" date="2021-03" db="EMBL/GenBank/DDBJ databases">
        <title>Draft genome sequence of rust myrtle Austropuccinia psidii MF-1, a brazilian biotype.</title>
        <authorList>
            <person name="Quecine M.C."/>
            <person name="Pachon D.M.R."/>
            <person name="Bonatelli M.L."/>
            <person name="Correr F.H."/>
            <person name="Franceschini L.M."/>
            <person name="Leite T.F."/>
            <person name="Margarido G.R.A."/>
            <person name="Almeida C.A."/>
            <person name="Ferrarezi J.A."/>
            <person name="Labate C.A."/>
        </authorList>
    </citation>
    <scope>NUCLEOTIDE SEQUENCE</scope>
    <source>
        <strain evidence="2">MF-1</strain>
    </source>
</reference>
<evidence type="ECO:0000256" key="1">
    <source>
        <dbReference type="SAM" id="MobiDB-lite"/>
    </source>
</evidence>
<feature type="compositionally biased region" description="Polar residues" evidence="1">
    <location>
        <begin position="88"/>
        <end position="101"/>
    </location>
</feature>
<feature type="region of interest" description="Disordered" evidence="1">
    <location>
        <begin position="70"/>
        <end position="162"/>
    </location>
</feature>
<evidence type="ECO:0000313" key="3">
    <source>
        <dbReference type="Proteomes" id="UP000765509"/>
    </source>
</evidence>
<evidence type="ECO:0000313" key="2">
    <source>
        <dbReference type="EMBL" id="MBW0538002.1"/>
    </source>
</evidence>
<sequence>MSNAKGSDRHINAPVQAILQSLQKQRLRNFATNLPRSDELLAHPQNVPQGGVNTEIFQWIEYTVIQAPTSKYKEGPCQKGGKQGRSPVASTSKPQANQTPQEGKKNKKRNLRKPYSPFTGYKESKRIPCTIPSTWPEPRLDSKTKRVKEGENHISQRNNFVS</sequence>
<dbReference type="EMBL" id="AVOT02042582">
    <property type="protein sequence ID" value="MBW0538002.1"/>
    <property type="molecule type" value="Genomic_DNA"/>
</dbReference>
<organism evidence="2 3">
    <name type="scientific">Austropuccinia psidii MF-1</name>
    <dbReference type="NCBI Taxonomy" id="1389203"/>
    <lineage>
        <taxon>Eukaryota</taxon>
        <taxon>Fungi</taxon>
        <taxon>Dikarya</taxon>
        <taxon>Basidiomycota</taxon>
        <taxon>Pucciniomycotina</taxon>
        <taxon>Pucciniomycetes</taxon>
        <taxon>Pucciniales</taxon>
        <taxon>Sphaerophragmiaceae</taxon>
        <taxon>Austropuccinia</taxon>
    </lineage>
</organism>
<gene>
    <name evidence="2" type="ORF">O181_077717</name>
</gene>
<accession>A0A9Q3IEY3</accession>
<dbReference type="Proteomes" id="UP000765509">
    <property type="component" value="Unassembled WGS sequence"/>
</dbReference>
<name>A0A9Q3IEY3_9BASI</name>
<dbReference type="AlphaFoldDB" id="A0A9Q3IEY3"/>
<keyword evidence="3" id="KW-1185">Reference proteome</keyword>